<dbReference type="PANTHER" id="PTHR30486">
    <property type="entry name" value="TWITCHING MOTILITY PROTEIN PILT"/>
    <property type="match status" value="1"/>
</dbReference>
<evidence type="ECO:0000313" key="4">
    <source>
        <dbReference type="EMBL" id="QIZ71194.1"/>
    </source>
</evidence>
<dbReference type="NCBIfam" id="TIGR01420">
    <property type="entry name" value="pilT_fam"/>
    <property type="match status" value="1"/>
</dbReference>
<reference evidence="4 5" key="1">
    <citation type="submission" date="2020-04" db="EMBL/GenBank/DDBJ databases">
        <authorList>
            <person name="Basu S."/>
            <person name="Maruthanayagam V."/>
            <person name="Chakraborty S."/>
            <person name="Pramanik A."/>
            <person name="Mukherjee J."/>
            <person name="Brink B."/>
        </authorList>
    </citation>
    <scope>NUCLEOTIDE SEQUENCE [LARGE SCALE GENOMIC DNA]</scope>
    <source>
        <strain evidence="4 5">AP17</strain>
    </source>
</reference>
<feature type="region of interest" description="Disordered" evidence="2">
    <location>
        <begin position="1"/>
        <end position="83"/>
    </location>
</feature>
<dbReference type="Proteomes" id="UP000500857">
    <property type="component" value="Chromosome"/>
</dbReference>
<feature type="compositionally biased region" description="Low complexity" evidence="2">
    <location>
        <begin position="65"/>
        <end position="75"/>
    </location>
</feature>
<dbReference type="Gene3D" id="3.30.450.90">
    <property type="match status" value="1"/>
</dbReference>
<dbReference type="InterPro" id="IPR001482">
    <property type="entry name" value="T2SS/T4SS_dom"/>
</dbReference>
<sequence>MSQSKRPSIPPPPPPPGRPNAGNSGGRPAVPPPPKPPAPGNIPPPPAARQSAPPAPPAPQPSAPPASSAPKSSGGPSPGHPKLLDLVKQAHEEGISDIHVGVNELPRFRKRGDIAEAGYPKTDLPTFMSWLRECMSNEEIQQFQQNLDFDGAFDFGFVRVRISAFDSLAGPAMVLRLIAAEILTMEQLKLPEVFKKICHYHKGLILVTGPTGSGKSTTMAAMIDYMNKNFPYHIITIEDPVEFVHKSRVSLIKHREVGRHTLKFFNALKGALRQDPDMILVGEIRDKETVGIAIKAASTGHLVMGTLHTNSAIKTLTRILDMFSAEEQPAIRTSISEILVAIIAQLLCKTTDGKRAAFHDILINTDVIKEYIMKEQYEDMHQIMLKDTYEGMITMNRSLYELYQEGRITEEIALEQSPTPNEMAQMLRGRI</sequence>
<gene>
    <name evidence="4" type="ORF">HCG48_11900</name>
</gene>
<dbReference type="EMBL" id="CP051167">
    <property type="protein sequence ID" value="QIZ71194.1"/>
    <property type="molecule type" value="Genomic_DNA"/>
</dbReference>
<dbReference type="GO" id="GO:0005524">
    <property type="term" value="F:ATP binding"/>
    <property type="evidence" value="ECO:0007669"/>
    <property type="project" value="InterPro"/>
</dbReference>
<dbReference type="SUPFAM" id="SSF52540">
    <property type="entry name" value="P-loop containing nucleoside triphosphate hydrolases"/>
    <property type="match status" value="1"/>
</dbReference>
<evidence type="ECO:0000256" key="2">
    <source>
        <dbReference type="SAM" id="MobiDB-lite"/>
    </source>
</evidence>
<dbReference type="InterPro" id="IPR006321">
    <property type="entry name" value="PilT/PilU"/>
</dbReference>
<protein>
    <submittedName>
        <fullName evidence="4">Type IV pilus twitching motility protein PilT</fullName>
    </submittedName>
</protein>
<dbReference type="RefSeq" id="WP_168569348.1">
    <property type="nucleotide sequence ID" value="NZ_CP051167.1"/>
</dbReference>
<evidence type="ECO:0000313" key="5">
    <source>
        <dbReference type="Proteomes" id="UP000500857"/>
    </source>
</evidence>
<feature type="compositionally biased region" description="Pro residues" evidence="2">
    <location>
        <begin position="29"/>
        <end position="64"/>
    </location>
</feature>
<name>A0A6H1TX78_9CYAN</name>
<dbReference type="InterPro" id="IPR050921">
    <property type="entry name" value="T4SS_GSP_E_ATPase"/>
</dbReference>
<dbReference type="PANTHER" id="PTHR30486:SF6">
    <property type="entry name" value="TYPE IV PILUS RETRACTATION ATPASE PILT"/>
    <property type="match status" value="1"/>
</dbReference>
<dbReference type="InterPro" id="IPR027417">
    <property type="entry name" value="P-loop_NTPase"/>
</dbReference>
<evidence type="ECO:0000256" key="1">
    <source>
        <dbReference type="ARBA" id="ARBA00006611"/>
    </source>
</evidence>
<accession>A0A6H1TX78</accession>
<feature type="compositionally biased region" description="Pro residues" evidence="2">
    <location>
        <begin position="8"/>
        <end position="18"/>
    </location>
</feature>
<feature type="domain" description="Bacterial type II secretion system protein E" evidence="3">
    <location>
        <begin position="272"/>
        <end position="286"/>
    </location>
</feature>
<proteinExistence type="inferred from homology"/>
<dbReference type="CDD" id="cd01131">
    <property type="entry name" value="PilT"/>
    <property type="match status" value="1"/>
</dbReference>
<evidence type="ECO:0000259" key="3">
    <source>
        <dbReference type="PROSITE" id="PS00662"/>
    </source>
</evidence>
<organism evidence="4 5">
    <name type="scientific">Oxynema aestuarii AP17</name>
    <dbReference type="NCBI Taxonomy" id="2064643"/>
    <lineage>
        <taxon>Bacteria</taxon>
        <taxon>Bacillati</taxon>
        <taxon>Cyanobacteriota</taxon>
        <taxon>Cyanophyceae</taxon>
        <taxon>Oscillatoriophycideae</taxon>
        <taxon>Oscillatoriales</taxon>
        <taxon>Oscillatoriaceae</taxon>
        <taxon>Oxynema</taxon>
        <taxon>Oxynema aestuarii</taxon>
    </lineage>
</organism>
<dbReference type="Gene3D" id="3.40.50.300">
    <property type="entry name" value="P-loop containing nucleotide triphosphate hydrolases"/>
    <property type="match status" value="1"/>
</dbReference>
<dbReference type="AlphaFoldDB" id="A0A6H1TX78"/>
<keyword evidence="5" id="KW-1185">Reference proteome</keyword>
<dbReference type="PROSITE" id="PS00662">
    <property type="entry name" value="T2SP_E"/>
    <property type="match status" value="1"/>
</dbReference>
<comment type="similarity">
    <text evidence="1">Belongs to the GSP E family.</text>
</comment>
<dbReference type="GO" id="GO:0016887">
    <property type="term" value="F:ATP hydrolysis activity"/>
    <property type="evidence" value="ECO:0007669"/>
    <property type="project" value="InterPro"/>
</dbReference>
<dbReference type="KEGG" id="oxy:HCG48_11900"/>
<dbReference type="Pfam" id="PF00437">
    <property type="entry name" value="T2SSE"/>
    <property type="match status" value="1"/>
</dbReference>
<feature type="compositionally biased region" description="Low complexity" evidence="2">
    <location>
        <begin position="19"/>
        <end position="28"/>
    </location>
</feature>